<protein>
    <submittedName>
        <fullName evidence="1">Uncharacterized protein</fullName>
    </submittedName>
</protein>
<reference evidence="1" key="1">
    <citation type="journal article" date="2021" name="Sci. Adv.">
        <title>The American lobster genome reveals insights on longevity, neural, and immune adaptations.</title>
        <authorList>
            <person name="Polinski J.M."/>
            <person name="Zimin A.V."/>
            <person name="Clark K.F."/>
            <person name="Kohn A.B."/>
            <person name="Sadowski N."/>
            <person name="Timp W."/>
            <person name="Ptitsyn A."/>
            <person name="Khanna P."/>
            <person name="Romanova D.Y."/>
            <person name="Williams P."/>
            <person name="Greenwood S.J."/>
            <person name="Moroz L.L."/>
            <person name="Walt D.R."/>
            <person name="Bodnar A.G."/>
        </authorList>
    </citation>
    <scope>NUCLEOTIDE SEQUENCE</scope>
    <source>
        <strain evidence="1">GMGI-L3</strain>
    </source>
</reference>
<dbReference type="Proteomes" id="UP000747542">
    <property type="component" value="Unassembled WGS sequence"/>
</dbReference>
<gene>
    <name evidence="1" type="ORF">Hamer_G018699</name>
</gene>
<sequence length="122" mass="13409">MHSFSTCFRLAMKLQMGTPVRHRASPRVIQATAHTYLKPTLGAAGALSTTPTILQMMPQPTAPLMSSQSIPHRLNNLVIQTYEKGNLQVSIPSDVMTRMLRCCSHQLLVCPFVSLPSTFTIG</sequence>
<dbReference type="AlphaFoldDB" id="A0A8J5N4P8"/>
<proteinExistence type="predicted"/>
<accession>A0A8J5N4P8</accession>
<comment type="caution">
    <text evidence="1">The sequence shown here is derived from an EMBL/GenBank/DDBJ whole genome shotgun (WGS) entry which is preliminary data.</text>
</comment>
<keyword evidence="2" id="KW-1185">Reference proteome</keyword>
<dbReference type="EMBL" id="JAHLQT010009960">
    <property type="protein sequence ID" value="KAG7173413.1"/>
    <property type="molecule type" value="Genomic_DNA"/>
</dbReference>
<organism evidence="1 2">
    <name type="scientific">Homarus americanus</name>
    <name type="common">American lobster</name>
    <dbReference type="NCBI Taxonomy" id="6706"/>
    <lineage>
        <taxon>Eukaryota</taxon>
        <taxon>Metazoa</taxon>
        <taxon>Ecdysozoa</taxon>
        <taxon>Arthropoda</taxon>
        <taxon>Crustacea</taxon>
        <taxon>Multicrustacea</taxon>
        <taxon>Malacostraca</taxon>
        <taxon>Eumalacostraca</taxon>
        <taxon>Eucarida</taxon>
        <taxon>Decapoda</taxon>
        <taxon>Pleocyemata</taxon>
        <taxon>Astacidea</taxon>
        <taxon>Nephropoidea</taxon>
        <taxon>Nephropidae</taxon>
        <taxon>Homarus</taxon>
    </lineage>
</organism>
<evidence type="ECO:0000313" key="1">
    <source>
        <dbReference type="EMBL" id="KAG7173413.1"/>
    </source>
</evidence>
<name>A0A8J5N4P8_HOMAM</name>
<evidence type="ECO:0000313" key="2">
    <source>
        <dbReference type="Proteomes" id="UP000747542"/>
    </source>
</evidence>